<dbReference type="EC" id="3.4.16.4" evidence="4"/>
<dbReference type="Gene3D" id="3.40.710.10">
    <property type="entry name" value="DD-peptidase/beta-lactamase superfamily"/>
    <property type="match status" value="1"/>
</dbReference>
<comment type="similarity">
    <text evidence="3 13">Belongs to the peptidase S11 family.</text>
</comment>
<dbReference type="Pfam" id="PF00768">
    <property type="entry name" value="Peptidase_S11"/>
    <property type="match status" value="1"/>
</dbReference>
<evidence type="ECO:0000256" key="4">
    <source>
        <dbReference type="ARBA" id="ARBA00012448"/>
    </source>
</evidence>
<dbReference type="InterPro" id="IPR018044">
    <property type="entry name" value="Peptidase_S11"/>
</dbReference>
<dbReference type="SUPFAM" id="SSF69189">
    <property type="entry name" value="Penicillin-binding protein associated domain"/>
    <property type="match status" value="1"/>
</dbReference>
<dbReference type="PANTHER" id="PTHR21581:SF6">
    <property type="entry name" value="TRAFFICKING PROTEIN PARTICLE COMPLEX SUBUNIT 12"/>
    <property type="match status" value="1"/>
</dbReference>
<comment type="caution">
    <text evidence="15">The sequence shown here is derived from an EMBL/GenBank/DDBJ whole genome shotgun (WGS) entry which is preliminary data.</text>
</comment>
<evidence type="ECO:0000256" key="1">
    <source>
        <dbReference type="ARBA" id="ARBA00003217"/>
    </source>
</evidence>
<dbReference type="Gene3D" id="2.60.410.10">
    <property type="entry name" value="D-Ala-D-Ala carboxypeptidase, C-terminal domain"/>
    <property type="match status" value="1"/>
</dbReference>
<sequence length="368" mass="39577">MPAPGPGEPAPPPAAEGAPVAMLVDMTSGRVLYARDAERPFLPASVTKTMTAFVAFELMAQGKLRADQMIPVRDETWAEWHTKGSRMFLERGSSVSVENLLLGIMNVSANDAAVVLAEGAAGSVPAWTAMMNDAARRLGMTNSHFGTPNGWMDNGVTHVSAHDLVRLAEAMIDRYPEYYHHYVGRPGMRWNDITQDNHDPILGKVRGVDGIKTGFTGEARYNYLSSAERDGRRLVMVVAGIDKPGDRRKVAESLLEWGFTAWTGHKLYDAGALVGDAQVQGGKAAHVGLVAPRNVMATLPTGAKSAVMMRVVYQGPLVAPIKQGAPVAELELRTGDGQMSRVPLLAAADVPVGGALDRLRAGFSRLWR</sequence>
<dbReference type="Proteomes" id="UP000753724">
    <property type="component" value="Unassembled WGS sequence"/>
</dbReference>
<evidence type="ECO:0000256" key="7">
    <source>
        <dbReference type="ARBA" id="ARBA00022729"/>
    </source>
</evidence>
<reference evidence="16" key="1">
    <citation type="submission" date="2020-01" db="EMBL/GenBank/DDBJ databases">
        <title>Sphingomonas sp. strain CSW-10.</title>
        <authorList>
            <person name="Chen W.-M."/>
        </authorList>
    </citation>
    <scope>NUCLEOTIDE SEQUENCE [LARGE SCALE GENOMIC DNA]</scope>
    <source>
        <strain evidence="16">FSY-8</strain>
    </source>
</reference>
<dbReference type="InterPro" id="IPR015956">
    <property type="entry name" value="Peniciliin-bd_prot_C_sf"/>
</dbReference>
<comment type="catalytic activity">
    <reaction evidence="12">
        <text>Preferential cleavage: (Ac)2-L-Lys-D-Ala-|-D-Ala. Also transpeptidation of peptidyl-alanyl moieties that are N-acyl substituents of D-alanine.</text>
        <dbReference type="EC" id="3.4.16.4"/>
    </reaction>
</comment>
<evidence type="ECO:0000256" key="9">
    <source>
        <dbReference type="ARBA" id="ARBA00022960"/>
    </source>
</evidence>
<keyword evidence="6" id="KW-0645">Protease</keyword>
<proteinExistence type="inferred from homology"/>
<keyword evidence="10" id="KW-0573">Peptidoglycan synthesis</keyword>
<dbReference type="GO" id="GO:0004180">
    <property type="term" value="F:carboxypeptidase activity"/>
    <property type="evidence" value="ECO:0007669"/>
    <property type="project" value="UniProtKB-KW"/>
</dbReference>
<evidence type="ECO:0000313" key="15">
    <source>
        <dbReference type="EMBL" id="NBC36242.1"/>
    </source>
</evidence>
<evidence type="ECO:0000259" key="14">
    <source>
        <dbReference type="SMART" id="SM00936"/>
    </source>
</evidence>
<evidence type="ECO:0000256" key="5">
    <source>
        <dbReference type="ARBA" id="ARBA00022645"/>
    </source>
</evidence>
<name>A0ABW9XCP0_9SPHN</name>
<dbReference type="Pfam" id="PF07943">
    <property type="entry name" value="PBP5_C"/>
    <property type="match status" value="1"/>
</dbReference>
<evidence type="ECO:0000256" key="13">
    <source>
        <dbReference type="RuleBase" id="RU004016"/>
    </source>
</evidence>
<evidence type="ECO:0000256" key="8">
    <source>
        <dbReference type="ARBA" id="ARBA00022801"/>
    </source>
</evidence>
<evidence type="ECO:0000256" key="2">
    <source>
        <dbReference type="ARBA" id="ARBA00004752"/>
    </source>
</evidence>
<dbReference type="SUPFAM" id="SSF56601">
    <property type="entry name" value="beta-lactamase/transpeptidase-like"/>
    <property type="match status" value="1"/>
</dbReference>
<keyword evidence="16" id="KW-1185">Reference proteome</keyword>
<dbReference type="InterPro" id="IPR001967">
    <property type="entry name" value="Peptidase_S11_N"/>
</dbReference>
<dbReference type="SMART" id="SM00936">
    <property type="entry name" value="PBP5_C"/>
    <property type="match status" value="1"/>
</dbReference>
<keyword evidence="11" id="KW-0961">Cell wall biogenesis/degradation</keyword>
<comment type="function">
    <text evidence="1">Removes C-terminal D-alanyl residues from sugar-peptide cell wall precursors.</text>
</comment>
<feature type="domain" description="Peptidase S11 D-Ala-D-Ala carboxypeptidase A C-terminal" evidence="14">
    <location>
        <begin position="262"/>
        <end position="352"/>
    </location>
</feature>
<evidence type="ECO:0000256" key="6">
    <source>
        <dbReference type="ARBA" id="ARBA00022670"/>
    </source>
</evidence>
<organism evidence="15 16">
    <name type="scientific">Novosphingobium ovatum</name>
    <dbReference type="NCBI Taxonomy" id="1908523"/>
    <lineage>
        <taxon>Bacteria</taxon>
        <taxon>Pseudomonadati</taxon>
        <taxon>Pseudomonadota</taxon>
        <taxon>Alphaproteobacteria</taxon>
        <taxon>Sphingomonadales</taxon>
        <taxon>Sphingomonadaceae</taxon>
        <taxon>Novosphingobium</taxon>
    </lineage>
</organism>
<keyword evidence="7" id="KW-0732">Signal</keyword>
<dbReference type="PANTHER" id="PTHR21581">
    <property type="entry name" value="D-ALANYL-D-ALANINE CARBOXYPEPTIDASE"/>
    <property type="match status" value="1"/>
</dbReference>
<comment type="pathway">
    <text evidence="2">Cell wall biogenesis; peptidoglycan biosynthesis.</text>
</comment>
<keyword evidence="5 15" id="KW-0121">Carboxypeptidase</keyword>
<dbReference type="InterPro" id="IPR012338">
    <property type="entry name" value="Beta-lactam/transpept-like"/>
</dbReference>
<evidence type="ECO:0000256" key="12">
    <source>
        <dbReference type="ARBA" id="ARBA00034000"/>
    </source>
</evidence>
<keyword evidence="8" id="KW-0378">Hydrolase</keyword>
<dbReference type="EMBL" id="JAAAPO010000002">
    <property type="protein sequence ID" value="NBC36242.1"/>
    <property type="molecule type" value="Genomic_DNA"/>
</dbReference>
<keyword evidence="9" id="KW-0133">Cell shape</keyword>
<dbReference type="InterPro" id="IPR037167">
    <property type="entry name" value="Peptidase_S11_C_sf"/>
</dbReference>
<evidence type="ECO:0000256" key="3">
    <source>
        <dbReference type="ARBA" id="ARBA00007164"/>
    </source>
</evidence>
<dbReference type="InterPro" id="IPR012907">
    <property type="entry name" value="Peptidase_S11_C"/>
</dbReference>
<protein>
    <recommendedName>
        <fullName evidence="4">serine-type D-Ala-D-Ala carboxypeptidase</fullName>
        <ecNumber evidence="4">3.4.16.4</ecNumber>
    </recommendedName>
</protein>
<gene>
    <name evidence="15" type="ORF">GTZ99_06675</name>
</gene>
<evidence type="ECO:0000313" key="16">
    <source>
        <dbReference type="Proteomes" id="UP000753724"/>
    </source>
</evidence>
<dbReference type="PRINTS" id="PR00725">
    <property type="entry name" value="DADACBPTASE1"/>
</dbReference>
<evidence type="ECO:0000256" key="10">
    <source>
        <dbReference type="ARBA" id="ARBA00022984"/>
    </source>
</evidence>
<accession>A0ABW9XCP0</accession>
<evidence type="ECO:0000256" key="11">
    <source>
        <dbReference type="ARBA" id="ARBA00023316"/>
    </source>
</evidence>